<dbReference type="EMBL" id="RSFW01000006">
    <property type="protein sequence ID" value="RSD28594.1"/>
    <property type="molecule type" value="Genomic_DNA"/>
</dbReference>
<accession>A0A3R9KXZ1</accession>
<name>A0A3R9KXZ1_9BACI</name>
<sequence length="418" mass="49056">MDENSFKEGFIGDISVLVINLALLDNTDIVPFLIDNLLNEELWEGSETCELGLSCPVHNNFLTLKKHQEQFKRFAINYYRWLADNDMRLTIRQILSHLSYAITGNLQCNKLNVINRQTILFDYHISNLFFGYVGFTENRDALKIKSIIEIQKLKLDEKKLIYDQDLFVKENFDILVEEVRAITKNTWDHFMRRRLYTTEQLLYGKEPFLIRKAMRRMAILFSEMDEQQADQLFGLLYSPIYPRYLSYRKNGIRSRSKRQLKEIVFKALQVIILGESSEVNSDSVLYLPLKRNGLSNQNVYLLIGKIDFDSLVVDSEQIKNTISDEPTYNIYMKFNRLPQTYSLPLPILDYFYQIANGSLSTKLNPVLSHGIHRLKAQLYKEYKFADGEEVIKLLIQTLQGPKIIDIELDMDNKKIYFD</sequence>
<proteinExistence type="predicted"/>
<organism evidence="1 2">
    <name type="scientific">Mesobacillus subterraneus</name>
    <dbReference type="NCBI Taxonomy" id="285983"/>
    <lineage>
        <taxon>Bacteria</taxon>
        <taxon>Bacillati</taxon>
        <taxon>Bacillota</taxon>
        <taxon>Bacilli</taxon>
        <taxon>Bacillales</taxon>
        <taxon>Bacillaceae</taxon>
        <taxon>Mesobacillus</taxon>
    </lineage>
</organism>
<reference evidence="2" key="1">
    <citation type="submission" date="2018-12" db="EMBL/GenBank/DDBJ databases">
        <title>Bacillus chawlae sp. nov., Bacillus glennii sp. nov., and Bacillus saganii sp. nov. Isolated from the Vehicle Assembly Building at Kennedy Space Center where the Viking Spacecraft were Assembled.</title>
        <authorList>
            <person name="Seuylemezian A."/>
            <person name="Vaishampayan P."/>
        </authorList>
    </citation>
    <scope>NUCLEOTIDE SEQUENCE [LARGE SCALE GENOMIC DNA]</scope>
    <source>
        <strain evidence="2">DSM 13966</strain>
    </source>
</reference>
<gene>
    <name evidence="1" type="ORF">EJA10_03150</name>
</gene>
<protein>
    <submittedName>
        <fullName evidence="1">Uncharacterized protein</fullName>
    </submittedName>
</protein>
<evidence type="ECO:0000313" key="1">
    <source>
        <dbReference type="EMBL" id="RSD28594.1"/>
    </source>
</evidence>
<dbReference type="AlphaFoldDB" id="A0A3R9KXZ1"/>
<evidence type="ECO:0000313" key="2">
    <source>
        <dbReference type="Proteomes" id="UP000279911"/>
    </source>
</evidence>
<comment type="caution">
    <text evidence="1">The sequence shown here is derived from an EMBL/GenBank/DDBJ whole genome shotgun (WGS) entry which is preliminary data.</text>
</comment>
<dbReference type="RefSeq" id="WP_125478557.1">
    <property type="nucleotide sequence ID" value="NZ_RSFW01000006.1"/>
</dbReference>
<dbReference type="OrthoDB" id="9801841at2"/>
<dbReference type="Proteomes" id="UP000279911">
    <property type="component" value="Unassembled WGS sequence"/>
</dbReference>